<evidence type="ECO:0000256" key="8">
    <source>
        <dbReference type="ARBA" id="ARBA00029586"/>
    </source>
</evidence>
<feature type="domain" description="Rieske" evidence="10">
    <location>
        <begin position="56"/>
        <end position="149"/>
    </location>
</feature>
<dbReference type="SUPFAM" id="SSF50022">
    <property type="entry name" value="ISP domain"/>
    <property type="match status" value="1"/>
</dbReference>
<dbReference type="PANTHER" id="PTHR10134">
    <property type="entry name" value="CYTOCHROME B-C1 COMPLEX SUBUNIT RIESKE, MITOCHONDRIAL"/>
    <property type="match status" value="1"/>
</dbReference>
<dbReference type="GO" id="GO:0051537">
    <property type="term" value="F:2 iron, 2 sulfur cluster binding"/>
    <property type="evidence" value="ECO:0007669"/>
    <property type="project" value="UniProtKB-KW"/>
</dbReference>
<dbReference type="InterPro" id="IPR006311">
    <property type="entry name" value="TAT_signal"/>
</dbReference>
<dbReference type="GO" id="GO:0046872">
    <property type="term" value="F:metal ion binding"/>
    <property type="evidence" value="ECO:0007669"/>
    <property type="project" value="UniProtKB-KW"/>
</dbReference>
<dbReference type="PROSITE" id="PS51318">
    <property type="entry name" value="TAT"/>
    <property type="match status" value="1"/>
</dbReference>
<evidence type="ECO:0000256" key="7">
    <source>
        <dbReference type="ARBA" id="ARBA00023157"/>
    </source>
</evidence>
<dbReference type="EMBL" id="PVZG01000002">
    <property type="protein sequence ID" value="PRY31945.1"/>
    <property type="molecule type" value="Genomic_DNA"/>
</dbReference>
<comment type="function">
    <text evidence="1">Iron-sulfur subunit of the cytochrome bc1 complex, an essential component of the respiratory electron transport chain required for ATP synthesis. The bc1 complex catalyzes the oxidation of menaquinol and the reduction of cytochrome c in the respiratory chain. The bc1 complex operates through a Q-cycle mechanism that couples electron transfer to generation of the proton gradient that drives ATP synthesis.</text>
</comment>
<dbReference type="PRINTS" id="PR00162">
    <property type="entry name" value="RIESKE"/>
</dbReference>
<keyword evidence="7" id="KW-1015">Disulfide bond</keyword>
<keyword evidence="5" id="KW-0408">Iron</keyword>
<organism evidence="11 12">
    <name type="scientific">Pseudosporangium ferrugineum</name>
    <dbReference type="NCBI Taxonomy" id="439699"/>
    <lineage>
        <taxon>Bacteria</taxon>
        <taxon>Bacillati</taxon>
        <taxon>Actinomycetota</taxon>
        <taxon>Actinomycetes</taxon>
        <taxon>Micromonosporales</taxon>
        <taxon>Micromonosporaceae</taxon>
        <taxon>Pseudosporangium</taxon>
    </lineage>
</organism>
<dbReference type="Gene3D" id="2.102.10.10">
    <property type="entry name" value="Rieske [2Fe-2S] iron-sulphur domain"/>
    <property type="match status" value="1"/>
</dbReference>
<dbReference type="InterPro" id="IPR017941">
    <property type="entry name" value="Rieske_2Fe-2S"/>
</dbReference>
<dbReference type="OrthoDB" id="25106at2"/>
<dbReference type="Pfam" id="PF00355">
    <property type="entry name" value="Rieske"/>
    <property type="match status" value="1"/>
</dbReference>
<evidence type="ECO:0000256" key="1">
    <source>
        <dbReference type="ARBA" id="ARBA00002494"/>
    </source>
</evidence>
<keyword evidence="12" id="KW-1185">Reference proteome</keyword>
<sequence length="150" mass="14894">MDDSTGSGRGCGEQCAGRRSVLAAAGATGAAALLGGCQVYDETSPPPAAPAGASAGSPLARLDEIPVGGGRIVGELRLVLTRPEGRQVRAFSTVCTHQGCAVDRVADGVISCPCHGSRFAIADGSVVAGPATRPLTALPVSVDDDVIRLG</sequence>
<dbReference type="GO" id="GO:0016705">
    <property type="term" value="F:oxidoreductase activity, acting on paired donors, with incorporation or reduction of molecular oxygen"/>
    <property type="evidence" value="ECO:0007669"/>
    <property type="project" value="UniProtKB-ARBA"/>
</dbReference>
<dbReference type="RefSeq" id="WP_106125179.1">
    <property type="nucleotide sequence ID" value="NZ_PVZG01000002.1"/>
</dbReference>
<dbReference type="InterPro" id="IPR014349">
    <property type="entry name" value="Rieske_Fe-S_prot"/>
</dbReference>
<dbReference type="Proteomes" id="UP000239209">
    <property type="component" value="Unassembled WGS sequence"/>
</dbReference>
<comment type="cofactor">
    <cofactor evidence="9">
        <name>[2Fe-2S] cluster</name>
        <dbReference type="ChEBI" id="CHEBI:190135"/>
    </cofactor>
</comment>
<gene>
    <name evidence="11" type="ORF">CLV70_102156</name>
</gene>
<reference evidence="11 12" key="1">
    <citation type="submission" date="2018-03" db="EMBL/GenBank/DDBJ databases">
        <title>Genomic Encyclopedia of Archaeal and Bacterial Type Strains, Phase II (KMG-II): from individual species to whole genera.</title>
        <authorList>
            <person name="Goeker M."/>
        </authorList>
    </citation>
    <scope>NUCLEOTIDE SEQUENCE [LARGE SCALE GENOMIC DNA]</scope>
    <source>
        <strain evidence="11 12">DSM 45348</strain>
    </source>
</reference>
<keyword evidence="6" id="KW-0411">Iron-sulfur</keyword>
<proteinExistence type="predicted"/>
<dbReference type="AlphaFoldDB" id="A0A2T0SEU7"/>
<evidence type="ECO:0000313" key="12">
    <source>
        <dbReference type="Proteomes" id="UP000239209"/>
    </source>
</evidence>
<evidence type="ECO:0000256" key="9">
    <source>
        <dbReference type="ARBA" id="ARBA00034078"/>
    </source>
</evidence>
<dbReference type="FunFam" id="2.102.10.10:FF:000016">
    <property type="entry name" value="Nitrite reductase/ring-hydroxylating ferredoxin subunit"/>
    <property type="match status" value="1"/>
</dbReference>
<dbReference type="PROSITE" id="PS51296">
    <property type="entry name" value="RIESKE"/>
    <property type="match status" value="1"/>
</dbReference>
<evidence type="ECO:0000256" key="4">
    <source>
        <dbReference type="ARBA" id="ARBA00022723"/>
    </source>
</evidence>
<dbReference type="GO" id="GO:0016020">
    <property type="term" value="C:membrane"/>
    <property type="evidence" value="ECO:0007669"/>
    <property type="project" value="InterPro"/>
</dbReference>
<evidence type="ECO:0000256" key="6">
    <source>
        <dbReference type="ARBA" id="ARBA00023014"/>
    </source>
</evidence>
<dbReference type="CDD" id="cd03467">
    <property type="entry name" value="Rieske"/>
    <property type="match status" value="1"/>
</dbReference>
<name>A0A2T0SEU7_9ACTN</name>
<evidence type="ECO:0000259" key="10">
    <source>
        <dbReference type="PROSITE" id="PS51296"/>
    </source>
</evidence>
<keyword evidence="4" id="KW-0479">Metal-binding</keyword>
<dbReference type="GO" id="GO:0004497">
    <property type="term" value="F:monooxygenase activity"/>
    <property type="evidence" value="ECO:0007669"/>
    <property type="project" value="UniProtKB-ARBA"/>
</dbReference>
<evidence type="ECO:0000256" key="5">
    <source>
        <dbReference type="ARBA" id="ARBA00023004"/>
    </source>
</evidence>
<dbReference type="InterPro" id="IPR036922">
    <property type="entry name" value="Rieske_2Fe-2S_sf"/>
</dbReference>
<evidence type="ECO:0000313" key="11">
    <source>
        <dbReference type="EMBL" id="PRY31945.1"/>
    </source>
</evidence>
<evidence type="ECO:0000256" key="2">
    <source>
        <dbReference type="ARBA" id="ARBA00015816"/>
    </source>
</evidence>
<dbReference type="InterPro" id="IPR005805">
    <property type="entry name" value="Rieske_Fe-S_prot_C"/>
</dbReference>
<comment type="caution">
    <text evidence="11">The sequence shown here is derived from an EMBL/GenBank/DDBJ whole genome shotgun (WGS) entry which is preliminary data.</text>
</comment>
<accession>A0A2T0SEU7</accession>
<protein>
    <recommendedName>
        <fullName evidence="2">Cytochrome bc1 complex Rieske iron-sulfur subunit</fullName>
    </recommendedName>
    <alternativeName>
        <fullName evidence="8">Cytochrome bc1 reductase complex subunit QcrA</fullName>
    </alternativeName>
</protein>
<evidence type="ECO:0000256" key="3">
    <source>
        <dbReference type="ARBA" id="ARBA00022714"/>
    </source>
</evidence>
<keyword evidence="3" id="KW-0001">2Fe-2S</keyword>